<evidence type="ECO:0000256" key="4">
    <source>
        <dbReference type="SAM" id="MobiDB-lite"/>
    </source>
</evidence>
<reference evidence="7 8" key="1">
    <citation type="journal article" date="2009" name="Stand. Genomic Sci.">
        <title>Complete genome sequence of Stackebrandtia nassauensis type strain (LLR-40K-21).</title>
        <authorList>
            <person name="Munk C."/>
            <person name="Lapidus A."/>
            <person name="Copeland A."/>
            <person name="Jando M."/>
            <person name="Mayilraj S."/>
            <person name="Glavina Del Rio T."/>
            <person name="Nolan M."/>
            <person name="Chen F."/>
            <person name="Lucas S."/>
            <person name="Tice H."/>
            <person name="Cheng J.F."/>
            <person name="Han C."/>
            <person name="Detter J.C."/>
            <person name="Bruce D."/>
            <person name="Goodwin L."/>
            <person name="Chain P."/>
            <person name="Pitluck S."/>
            <person name="Goker M."/>
            <person name="Ovchinikova G."/>
            <person name="Pati A."/>
            <person name="Ivanova N."/>
            <person name="Mavromatis K."/>
            <person name="Chen A."/>
            <person name="Palaniappan K."/>
            <person name="Land M."/>
            <person name="Hauser L."/>
            <person name="Chang Y.J."/>
            <person name="Jeffries C.D."/>
            <person name="Bristow J."/>
            <person name="Eisen J.A."/>
            <person name="Markowitz V."/>
            <person name="Hugenholtz P."/>
            <person name="Kyrpides N.C."/>
            <person name="Klenk H.P."/>
        </authorList>
    </citation>
    <scope>NUCLEOTIDE SEQUENCE [LARGE SCALE GENOMIC DNA]</scope>
    <source>
        <strain evidence="8">DSM 44728 / CIP 108903 / NRRL B-16338 / NBRC 102104 / LLR-40K-21</strain>
    </source>
</reference>
<feature type="compositionally biased region" description="Low complexity" evidence="4">
    <location>
        <begin position="2355"/>
        <end position="2365"/>
    </location>
</feature>
<dbReference type="Pfam" id="PF03534">
    <property type="entry name" value="SpvB"/>
    <property type="match status" value="1"/>
</dbReference>
<dbReference type="OrthoDB" id="9765204at2"/>
<dbReference type="Pfam" id="PF12255">
    <property type="entry name" value="TcdB_toxin_midC"/>
    <property type="match status" value="1"/>
</dbReference>
<dbReference type="InterPro" id="IPR050708">
    <property type="entry name" value="T6SS_VgrG/RHS"/>
</dbReference>
<name>D3PZB5_STANL</name>
<dbReference type="Proteomes" id="UP000000844">
    <property type="component" value="Chromosome"/>
</dbReference>
<dbReference type="Pfam" id="PF12256">
    <property type="entry name" value="TcdB_toxin_midN"/>
    <property type="match status" value="1"/>
</dbReference>
<proteinExistence type="predicted"/>
<dbReference type="InterPro" id="IPR003284">
    <property type="entry name" value="Sal_SpvB"/>
</dbReference>
<dbReference type="PANTHER" id="PTHR32305">
    <property type="match status" value="1"/>
</dbReference>
<evidence type="ECO:0000256" key="1">
    <source>
        <dbReference type="ARBA" id="ARBA00004613"/>
    </source>
</evidence>
<dbReference type="eggNOG" id="COG3209">
    <property type="taxonomic scope" value="Bacteria"/>
</dbReference>
<sequence>METAQPRPDDSEASTTPTGPSLPEISLPTGGGAVRGIGEKFAANPATGTGSTSVPIATSPGRAGFGPSLSLGYDSGNGNGPFGIGWRLSLANVTRKTDKGLPRYDDSSPDTYILSDTEDLVPIPGIQHRLHEGKGFTVRRYQPRVESGHSRIEQWTHDASGESHWRVITGDNLTNRYGTTAESRIADPRDPRRIFTWLLCESVDSRGNAMLYEYKTEDAAGVDVAAPHEATRTDADRTAQRYLKRIRYGNTVSRLLEPDLSGTGWLFEVVFDYGEHDTDSPAENRDWDVRVDPFSSYRSGFEVRSYRRCQRVLMFHHFPELPPDTLVNATGFEYRDDPVGSFMSTVRRTGYRRDGAGYVTAALPPLEYDYTRVEIDTRPRQLDESAMENLPVGVEGPGYQWVDLDGEGLSGVLSQQATGLFYKPNLGDGHFGPIRQVSSQPSLADIDGPGQRLVDLAGDGSLDLVDLNFAASGFFERGDDGEWRSFRTFASPPNLDAANPNLRMVDLTGDGLADILITEDDVFTWHPSLSEDGYGAAMRTYPPLDEADGPRLVFAHGEDAVYLADMSGDGLSDMVRVRNGEVCYWPNLGYGVFGARVTMDDSPWLDEPDQFDPRRIRLADIDGSGTVDLIYLHRTEARVYRNRCGNAWEAPQGLGVAFPRADWLARVSTVDLLGNGTACLVWSSPLLAETGTRVRYLDLMGSTKPHLLTSIVNNMGAETRIEYTPSTRFYLDDQRDGRDWITRLPFPVHVVSRVEIVDRISGHRFATTYTYHHGYFDGVEREFRGFAMVEQLDTETFPALAASNVDAVTQLPPVLMKTWFHTGAHLGTERISRQLAGEYYRPEGDAELLLPDTVLPDGLSPEEERQALRALRGKLLRKEVFALDGGVTSEIPYTVVEQNYGVRRLREAGPDGFAVFQVHGRETITADYERTLYTLAGQPFADPRLAHEVVLRVDEFGNTLASAAVNYPRRFGDPELSGEDALQRLTQVLYTEFDYTNTVDDADDYRLPQPSGNRAFEIRGLAPVSGDGKGFNVFDFTELEAGLADTTADIPYRDTQTGVGRRLVEQVRVRYRRDDLDGPLPFGVLEAQGLPFESYRQAFTPDMLDELYGDRVDEAVLAEAGYVGFDGALWAPSGRGFLSPAPEDSAAEELAHARSHFFGVRRVRDAFGATSVAEYDEHDLAVVVTRDPLGNEVRADNDYRVLLPWQITDPNGNRNRIAYDALGEVAGTAVMAKDGQDLGDSLDDFTIDLSEADIAAYVDDPRESAARLLGTASNRVLHDRLAYLRTRDEERPSPVASATIARETHVSDLDVGAEARLQHRLSYSDGFGREIQRKAIAEPGPVPGGGTADPRWIVSGWTVFNNKGKPVRQYEPFYSDTHRYQPDSPFGVSPVMFYDPLTRVVAVLNPDDTWEKTVFDPWRQDFWDASDTLLTDPRKDGDIGGFVQSYFDSVPDWTSWYEQRVGGELGQAEREAARATEPHAGTFATSWFDSQGRTFLSLARNRFVRDGATVDERQRILTELDIEGNELRVTDALGRVMTACEYDMLGQRVSQSGMDSGRRLLLDSIDALPVRAWHDNGFDYRNEYDVLRRATGYFVSGGDLDGEIQHERIEYGETVTDASKRNLRLKVHRRFDAAGVAVNRDFDFKGNPVRATRQLATEYRRSPDWSTDVPLEAAVHDSRTGYDALNRPVRTVAPDGTVSHPRFNESGLLDHLEVRVGGVEDATEFVSDVGYDAQGRRTRVDYGNGTVTTYEYHPLTFRLTRLHTVRGKESVQDLSYVYDPSGNLTRITDRTKQAVFFRNQRVEAGNSYTYDSTGRLIEAHGREHLGQLPTGQDDERRLGLPHPNDGKAMARYVERYDYDAVGNLLSVRHRGSDPRHGGWTRRYHYAEASLIDPADIGNRLTDVGDASFAYDAHGNVTAMPELPVMAWNFKDQLSHSSRQSVDDGDAETTYYVYDNTGERMRKVTEHGGQLRSERVYLGGFEITRTYTGGDLDVERQSFHVMDDKKRVAIVDRRVAGEDPGAESLTRYQLADHLGSSGLELDDQAQVISFEEYYPFGGTSFQSTREHTETPKRYRFTGKERDTESGLYYQGARYYAPWLGRWTSADPAGPRDGACPYAYVGNNPLRRTDPSGLEGDEPEQLNFAQSPAFWQQVTATAKGRGISDATRANLQKVAQMWGLDGPIAAGHLEDHPFWSQPAGTVSPVYAQNALSNALQSVQERADSQAAKAAGLFARVGGADPGAVPGTKYGQPPTNPNFLTPGFQSWTPPGPQTPLVTLPATTSAPVSTPLGPAQQSFAFPEPPAQFELFDSKGQPTRPQLPVSTAAPQSTPRPPSPPSTPSAQVEMDYTPRPPTPSPRSSGASLPAPGGFGAAAGNGALAITRGVVPGVVEAELAFSAGAYYTASAAAATTGTTSTALAATSAGLTTAAAYTPVVGASLATGAVVGNLAESGATSLGASQPVAEAVGAGSATLAGAGVGALVGSVVPGVGTAAGAAVGAAAGYAGYLISKYW</sequence>
<dbReference type="Gene3D" id="2.180.10.10">
    <property type="entry name" value="RHS repeat-associated core"/>
    <property type="match status" value="1"/>
</dbReference>
<dbReference type="RefSeq" id="WP_013017160.1">
    <property type="nucleotide sequence ID" value="NC_013947.1"/>
</dbReference>
<feature type="domain" description="Insecticide toxin TcdB middle/N-terminal" evidence="6">
    <location>
        <begin position="664"/>
        <end position="823"/>
    </location>
</feature>
<gene>
    <name evidence="7" type="ordered locus">Snas_1893</name>
</gene>
<keyword evidence="8" id="KW-1185">Reference proteome</keyword>
<organism evidence="7 8">
    <name type="scientific">Stackebrandtia nassauensis (strain DSM 44728 / CIP 108903 / NRRL B-16338 / NBRC 102104 / LLR-40K-21)</name>
    <dbReference type="NCBI Taxonomy" id="446470"/>
    <lineage>
        <taxon>Bacteria</taxon>
        <taxon>Bacillati</taxon>
        <taxon>Actinomycetota</taxon>
        <taxon>Actinomycetes</taxon>
        <taxon>Glycomycetales</taxon>
        <taxon>Glycomycetaceae</taxon>
        <taxon>Stackebrandtia</taxon>
    </lineage>
</organism>
<evidence type="ECO:0000259" key="5">
    <source>
        <dbReference type="Pfam" id="PF12255"/>
    </source>
</evidence>
<dbReference type="GO" id="GO:0005576">
    <property type="term" value="C:extracellular region"/>
    <property type="evidence" value="ECO:0007669"/>
    <property type="project" value="UniProtKB-SubCell"/>
</dbReference>
<evidence type="ECO:0000313" key="8">
    <source>
        <dbReference type="Proteomes" id="UP000000844"/>
    </source>
</evidence>
<comment type="subcellular location">
    <subcellularLocation>
        <location evidence="1">Secreted</location>
    </subcellularLocation>
</comment>
<dbReference type="STRING" id="446470.Snas_1893"/>
<evidence type="ECO:0000313" key="7">
    <source>
        <dbReference type="EMBL" id="ADD41589.1"/>
    </source>
</evidence>
<keyword evidence="2" id="KW-0964">Secreted</keyword>
<dbReference type="SUPFAM" id="SSF69318">
    <property type="entry name" value="Integrin alpha N-terminal domain"/>
    <property type="match status" value="1"/>
</dbReference>
<feature type="region of interest" description="Disordered" evidence="4">
    <location>
        <begin position="1"/>
        <end position="37"/>
    </location>
</feature>
<dbReference type="NCBIfam" id="TIGR03696">
    <property type="entry name" value="Rhs_assc_core"/>
    <property type="match status" value="1"/>
</dbReference>
<feature type="domain" description="Insecticide toxin TcdB middle/C-terminal" evidence="5">
    <location>
        <begin position="867"/>
        <end position="975"/>
    </location>
</feature>
<evidence type="ECO:0000259" key="6">
    <source>
        <dbReference type="Pfam" id="PF12256"/>
    </source>
</evidence>
<dbReference type="GO" id="GO:0005737">
    <property type="term" value="C:cytoplasm"/>
    <property type="evidence" value="ECO:0007669"/>
    <property type="project" value="InterPro"/>
</dbReference>
<accession>D3PZB5</accession>
<dbReference type="EMBL" id="CP001778">
    <property type="protein sequence ID" value="ADD41589.1"/>
    <property type="molecule type" value="Genomic_DNA"/>
</dbReference>
<dbReference type="InterPro" id="IPR022385">
    <property type="entry name" value="Rhs_assc_core"/>
</dbReference>
<dbReference type="HOGENOM" id="CLU_000672_1_0_11"/>
<dbReference type="InterPro" id="IPR028994">
    <property type="entry name" value="Integrin_alpha_N"/>
</dbReference>
<protein>
    <submittedName>
        <fullName evidence="7">YD repeat protein</fullName>
    </submittedName>
</protein>
<dbReference type="PRINTS" id="PR01341">
    <property type="entry name" value="SALSPVBPROT"/>
</dbReference>
<feature type="compositionally biased region" description="Pro residues" evidence="4">
    <location>
        <begin position="2328"/>
        <end position="2337"/>
    </location>
</feature>
<evidence type="ECO:0000256" key="3">
    <source>
        <dbReference type="ARBA" id="ARBA00023026"/>
    </source>
</evidence>
<dbReference type="PANTHER" id="PTHR32305:SF15">
    <property type="entry name" value="PROTEIN RHSA-RELATED"/>
    <property type="match status" value="1"/>
</dbReference>
<feature type="region of interest" description="Disordered" evidence="4">
    <location>
        <begin position="2241"/>
        <end position="2366"/>
    </location>
</feature>
<dbReference type="KEGG" id="sna:Snas_1893"/>
<dbReference type="InterPro" id="IPR022045">
    <property type="entry name" value="TcdB_toxin_mid/N"/>
</dbReference>
<feature type="region of interest" description="Disordered" evidence="4">
    <location>
        <begin position="1826"/>
        <end position="1845"/>
    </location>
</feature>
<evidence type="ECO:0000256" key="2">
    <source>
        <dbReference type="ARBA" id="ARBA00022525"/>
    </source>
</evidence>
<feature type="compositionally biased region" description="Polar residues" evidence="4">
    <location>
        <begin position="2254"/>
        <end position="2265"/>
    </location>
</feature>
<keyword evidence="3" id="KW-0843">Virulence</keyword>
<dbReference type="InterPro" id="IPR022044">
    <property type="entry name" value="TcdB_toxin_mid/C"/>
</dbReference>